<name>A0A327PV94_9BACT</name>
<dbReference type="Pfam" id="PF23571">
    <property type="entry name" value="GH3_M"/>
    <property type="match status" value="1"/>
</dbReference>
<dbReference type="Pfam" id="PF23572">
    <property type="entry name" value="GH3_C"/>
    <property type="match status" value="1"/>
</dbReference>
<dbReference type="Proteomes" id="UP000249610">
    <property type="component" value="Unassembled WGS sequence"/>
</dbReference>
<comment type="caution">
    <text evidence="3">The sequence shown here is derived from an EMBL/GenBank/DDBJ whole genome shotgun (WGS) entry which is preliminary data.</text>
</comment>
<dbReference type="OrthoDB" id="5678283at2"/>
<dbReference type="GO" id="GO:0005737">
    <property type="term" value="C:cytoplasm"/>
    <property type="evidence" value="ECO:0007669"/>
    <property type="project" value="TreeGrafter"/>
</dbReference>
<evidence type="ECO:0000313" key="4">
    <source>
        <dbReference type="Proteomes" id="UP000249610"/>
    </source>
</evidence>
<dbReference type="EMBL" id="QLLK01000001">
    <property type="protein sequence ID" value="RAI95231.1"/>
    <property type="molecule type" value="Genomic_DNA"/>
</dbReference>
<dbReference type="InterPro" id="IPR055378">
    <property type="entry name" value="GH3_C"/>
</dbReference>
<dbReference type="AlphaFoldDB" id="A0A327PV94"/>
<evidence type="ECO:0000313" key="3">
    <source>
        <dbReference type="EMBL" id="RAI95231.1"/>
    </source>
</evidence>
<organism evidence="3 4">
    <name type="scientific">Algoriphagus yeomjeoni</name>
    <dbReference type="NCBI Taxonomy" id="291403"/>
    <lineage>
        <taxon>Bacteria</taxon>
        <taxon>Pseudomonadati</taxon>
        <taxon>Bacteroidota</taxon>
        <taxon>Cytophagia</taxon>
        <taxon>Cytophagales</taxon>
        <taxon>Cyclobacteriaceae</taxon>
        <taxon>Algoriphagus</taxon>
    </lineage>
</organism>
<gene>
    <name evidence="3" type="ORF">LV83_00482</name>
</gene>
<evidence type="ECO:0000259" key="1">
    <source>
        <dbReference type="Pfam" id="PF23571"/>
    </source>
</evidence>
<dbReference type="PANTHER" id="PTHR31901:SF9">
    <property type="entry name" value="GH3 DOMAIN-CONTAINING PROTEIN"/>
    <property type="match status" value="1"/>
</dbReference>
<keyword evidence="4" id="KW-1185">Reference proteome</keyword>
<proteinExistence type="predicted"/>
<dbReference type="RefSeq" id="WP_111609914.1">
    <property type="nucleotide sequence ID" value="NZ_QLLK01000001.1"/>
</dbReference>
<dbReference type="Pfam" id="PF03321">
    <property type="entry name" value="GH3"/>
    <property type="match status" value="1"/>
</dbReference>
<protein>
    <submittedName>
        <fullName evidence="3">GH3 auxin-responsive promoter</fullName>
    </submittedName>
</protein>
<feature type="domain" description="GH3 C-terminal" evidence="2">
    <location>
        <begin position="382"/>
        <end position="496"/>
    </location>
</feature>
<reference evidence="3 4" key="1">
    <citation type="submission" date="2018-06" db="EMBL/GenBank/DDBJ databases">
        <title>Genomic Encyclopedia of Archaeal and Bacterial Type Strains, Phase II (KMG-II): from individual species to whole genera.</title>
        <authorList>
            <person name="Goeker M."/>
        </authorList>
    </citation>
    <scope>NUCLEOTIDE SEQUENCE [LARGE SCALE GENOMIC DNA]</scope>
    <source>
        <strain evidence="3 4">DSM 23446</strain>
    </source>
</reference>
<accession>A0A327PV94</accession>
<dbReference type="InterPro" id="IPR004993">
    <property type="entry name" value="GH3"/>
</dbReference>
<dbReference type="GO" id="GO:0016881">
    <property type="term" value="F:acid-amino acid ligase activity"/>
    <property type="evidence" value="ECO:0007669"/>
    <property type="project" value="TreeGrafter"/>
</dbReference>
<sequence length="512" mass="58566">MAVLNSLMTWIFRSRLGQIDNFKHNPIAVQETIFKELLEAGKNTDFGVEHRFSEIKSYADFARRVPIRNYDSFKPFIDKTMEGKDNVIWNKEIEWFAKSSGTTASRSKYIPVTHESLEECHYKGGKDMVALYMANYPDSRMFAGKTLTIGGTLDQNPLNPLGTARAGDISAVIMENLPFWSYFVRTPSKETALMGEWEAKIEKMALETMDEDVTCMAGVPTWTVVLLQKVLELKKAKNITEVWPNLEIFFHGAVAFGPYRSLFKELIPSEKMRYMETYNASEGFFGIQDQKDSDELLLLLDYGIFYEFISMEEWDNEDPEVIPLSEVEVGKNYALVITTNGGLWRYKIGDTVKFTSTAPYRFRISGRTRHFINAFGEEVIVENAEKAIQFAAEHTAAMISNFTAAPVYFEGSGSKGAHEWIVEFQKEPSDPDEFDRLVDEHLREINSDYDAKRHKGLALKEPIIHHAPHGLFERWMRKRGKLGGQHKVPRLSNSREYLDEILGMMESSKPVG</sequence>
<dbReference type="InterPro" id="IPR055377">
    <property type="entry name" value="GH3_M"/>
</dbReference>
<feature type="domain" description="GH3 middle" evidence="1">
    <location>
        <begin position="298"/>
        <end position="367"/>
    </location>
</feature>
<dbReference type="PANTHER" id="PTHR31901">
    <property type="entry name" value="GH3 DOMAIN-CONTAINING PROTEIN"/>
    <property type="match status" value="1"/>
</dbReference>
<evidence type="ECO:0000259" key="2">
    <source>
        <dbReference type="Pfam" id="PF23572"/>
    </source>
</evidence>